<dbReference type="GO" id="GO:0016020">
    <property type="term" value="C:membrane"/>
    <property type="evidence" value="ECO:0007669"/>
    <property type="project" value="InterPro"/>
</dbReference>
<protein>
    <submittedName>
        <fullName evidence="2">YGGT family domain protein, putative</fullName>
    </submittedName>
</protein>
<dbReference type="AlphaFoldDB" id="S6BHH1"/>
<dbReference type="VEuPathDB" id="PiroplasmaDB:BBOV_I004565"/>
<dbReference type="Pfam" id="PF02325">
    <property type="entry name" value="CCB3_YggT"/>
    <property type="match status" value="1"/>
</dbReference>
<dbReference type="PANTHER" id="PTHR33219">
    <property type="entry name" value="YLMG HOMOLOG PROTEIN 2, CHLOROPLASTIC"/>
    <property type="match status" value="1"/>
</dbReference>
<dbReference type="EMBL" id="AK441885">
    <property type="protein sequence ID" value="BAN65679.1"/>
    <property type="molecule type" value="mRNA"/>
</dbReference>
<feature type="chain" id="PRO_5004536370" evidence="1">
    <location>
        <begin position="17"/>
        <end position="182"/>
    </location>
</feature>
<proteinExistence type="evidence at transcript level"/>
<reference evidence="2" key="1">
    <citation type="journal article" date="2014" name="BMC Genomics">
        <title>The Babesia bovis gene and promoter model: an update from full-length EST analysis.</title>
        <authorList>
            <person name="Yamagishi J."/>
            <person name="Wakaguri H."/>
            <person name="Yokoyama N."/>
            <person name="Yamashita R."/>
            <person name="Suzuki Y."/>
            <person name="Xuan X."/>
            <person name="Igarashi I."/>
        </authorList>
    </citation>
    <scope>NUCLEOTIDE SEQUENCE</scope>
    <source>
        <strain evidence="2">Texas</strain>
    </source>
</reference>
<evidence type="ECO:0000313" key="2">
    <source>
        <dbReference type="EMBL" id="BAN65679.1"/>
    </source>
</evidence>
<accession>S6BHH1</accession>
<name>S6BHH1_BABBO</name>
<dbReference type="PANTHER" id="PTHR33219:SF14">
    <property type="entry name" value="PROTEIN COFACTOR ASSEMBLY OF COMPLEX C SUBUNIT B CCB3, CHLOROPLASTIC-RELATED"/>
    <property type="match status" value="1"/>
</dbReference>
<keyword evidence="1" id="KW-0732">Signal</keyword>
<organism evidence="2">
    <name type="scientific">Babesia bovis</name>
    <dbReference type="NCBI Taxonomy" id="5865"/>
    <lineage>
        <taxon>Eukaryota</taxon>
        <taxon>Sar</taxon>
        <taxon>Alveolata</taxon>
        <taxon>Apicomplexa</taxon>
        <taxon>Aconoidasida</taxon>
        <taxon>Piroplasmida</taxon>
        <taxon>Babesiidae</taxon>
        <taxon>Babesia</taxon>
    </lineage>
</organism>
<sequence length="182" mass="21083">MKIVIFICVLIHTLYAAAISSKSYEWNKQLQYHKPYIYAKECSVAYRQTTNGRRQSLSTVVSPWSQPSSLEKTTSPNIELHRTFLNIWKNYSASILLSAVYSIRIFRFLLYIRNLLEWLPQANPYIFPFDAIYQATNAYIKPFQSMIPVLYGVDISTVIAFFILERLEYLLSHKPGVAQAAL</sequence>
<feature type="signal peptide" evidence="1">
    <location>
        <begin position="1"/>
        <end position="16"/>
    </location>
</feature>
<dbReference type="InterPro" id="IPR003425">
    <property type="entry name" value="CCB3/YggT"/>
</dbReference>
<evidence type="ECO:0000256" key="1">
    <source>
        <dbReference type="SAM" id="SignalP"/>
    </source>
</evidence>